<dbReference type="PANTHER" id="PTHR47151:SF2">
    <property type="entry name" value="AMINO ACID BINDING PROTEIN"/>
    <property type="match status" value="1"/>
</dbReference>
<protein>
    <submittedName>
        <fullName evidence="5">ABC transporter substrate-binding protein</fullName>
    </submittedName>
</protein>
<dbReference type="Pfam" id="PF13458">
    <property type="entry name" value="Peripla_BP_6"/>
    <property type="match status" value="1"/>
</dbReference>
<dbReference type="OrthoDB" id="9783240at2"/>
<feature type="domain" description="Leucine-binding protein" evidence="4">
    <location>
        <begin position="26"/>
        <end position="352"/>
    </location>
</feature>
<gene>
    <name evidence="5" type="ORF">DT99_32775</name>
</gene>
<proteinExistence type="inferred from homology"/>
<evidence type="ECO:0000313" key="5">
    <source>
        <dbReference type="EMBL" id="KEA55389.1"/>
    </source>
</evidence>
<name>A0A071M372_9BURK</name>
<feature type="signal peptide" evidence="3">
    <location>
        <begin position="1"/>
        <end position="22"/>
    </location>
</feature>
<evidence type="ECO:0000256" key="2">
    <source>
        <dbReference type="ARBA" id="ARBA00022729"/>
    </source>
</evidence>
<evidence type="ECO:0000259" key="4">
    <source>
        <dbReference type="Pfam" id="PF13458"/>
    </source>
</evidence>
<dbReference type="SUPFAM" id="SSF53822">
    <property type="entry name" value="Periplasmic binding protein-like I"/>
    <property type="match status" value="1"/>
</dbReference>
<keyword evidence="2 3" id="KW-0732">Signal</keyword>
<evidence type="ECO:0000256" key="1">
    <source>
        <dbReference type="ARBA" id="ARBA00010062"/>
    </source>
</evidence>
<dbReference type="CDD" id="cd06342">
    <property type="entry name" value="PBP1_ABC_LIVBP-like"/>
    <property type="match status" value="1"/>
</dbReference>
<dbReference type="PANTHER" id="PTHR47151">
    <property type="entry name" value="LEU/ILE/VAL-BINDING ABC TRANSPORTER SUBUNIT"/>
    <property type="match status" value="1"/>
</dbReference>
<dbReference type="EMBL" id="JJOA01000056">
    <property type="protein sequence ID" value="KEA55389.1"/>
    <property type="molecule type" value="Genomic_DNA"/>
</dbReference>
<evidence type="ECO:0000256" key="3">
    <source>
        <dbReference type="SAM" id="SignalP"/>
    </source>
</evidence>
<organism evidence="5">
    <name type="scientific">Burkholderia cenocepacia</name>
    <dbReference type="NCBI Taxonomy" id="95486"/>
    <lineage>
        <taxon>Bacteria</taxon>
        <taxon>Pseudomonadati</taxon>
        <taxon>Pseudomonadota</taxon>
        <taxon>Betaproteobacteria</taxon>
        <taxon>Burkholderiales</taxon>
        <taxon>Burkholderiaceae</taxon>
        <taxon>Burkholderia</taxon>
        <taxon>Burkholderia cepacia complex</taxon>
    </lineage>
</organism>
<accession>A0A071M372</accession>
<dbReference type="InterPro" id="IPR028081">
    <property type="entry name" value="Leu-bd"/>
</dbReference>
<dbReference type="Gene3D" id="3.40.50.2300">
    <property type="match status" value="2"/>
</dbReference>
<comment type="caution">
    <text evidence="5">The sequence shown here is derived from an EMBL/GenBank/DDBJ whole genome shotgun (WGS) entry which is preliminary data.</text>
</comment>
<sequence length="373" mass="38606">MRHLVTALSVAVAAGALTSAHAQEVVMIGHSAPLTGPQAANGKDNENGARLAVDELNKAGIKVAGKAVTFKLVSEDDQADPKAGVQVAQNLVDKGVVAVLGPYNSGVAIPASRVYSTAGVPILPVASNPALTKQGFKNIFRIGASDEQLGGTMATFAAKTLNAKTAAVIDDRTAYGQGVAEQFMNVAKANGIRIVDQEYTNSSATDFLGILTKIKAGNPDVIFLGGYAAQGAPMAKQMKQRGLRAKLLGGDGICSADMGKVAGDAASIVYCAQGGVALEKMAAGRAFLKKYHDTYHTDTQVYGVNYYDGMKLLADAMVKAGTTTDKAKLIAQLAKSNYAGVAGTYSFDANGDLKGAPTTVYVIRNGLPEPYAK</sequence>
<comment type="similarity">
    <text evidence="1">Belongs to the leucine-binding protein family.</text>
</comment>
<dbReference type="InterPro" id="IPR028082">
    <property type="entry name" value="Peripla_BP_I"/>
</dbReference>
<reference evidence="5" key="1">
    <citation type="submission" date="2014-04" db="EMBL/GenBank/DDBJ databases">
        <title>In planta biocontrol of soil-borne Fusarium wilt of banana through a plant endophytic bacterium, Burkholderia cenocepacia 869T2.</title>
        <authorList>
            <person name="Ho Y.-N."/>
            <person name="Chiang H.-M."/>
            <person name="Chao C.-P."/>
            <person name="Su C.-C."/>
            <person name="Hsu H.-F."/>
            <person name="Guo C.-T."/>
            <person name="Hsieh J.-L."/>
            <person name="Huang C.-C."/>
        </authorList>
    </citation>
    <scope>NUCLEOTIDE SEQUENCE [LARGE SCALE GENOMIC DNA]</scope>
    <source>
        <strain evidence="5">869T2</strain>
    </source>
</reference>
<dbReference type="AlphaFoldDB" id="A0A071M372"/>
<feature type="chain" id="PRO_5001679767" evidence="3">
    <location>
        <begin position="23"/>
        <end position="373"/>
    </location>
</feature>